<feature type="signal peptide" evidence="1">
    <location>
        <begin position="1"/>
        <end position="19"/>
    </location>
</feature>
<protein>
    <recommendedName>
        <fullName evidence="4">DUF945 domain-containing protein</fullName>
    </recommendedName>
</protein>
<evidence type="ECO:0000313" key="2">
    <source>
        <dbReference type="EMBL" id="ALC15128.1"/>
    </source>
</evidence>
<dbReference type="AlphaFoldDB" id="A0A0M4CUF2"/>
<dbReference type="PATRIC" id="fig|1603606.3.peg.362"/>
<evidence type="ECO:0000256" key="1">
    <source>
        <dbReference type="SAM" id="SignalP"/>
    </source>
</evidence>
<name>A0A0M4CUF2_9BACT</name>
<dbReference type="OrthoDB" id="5405130at2"/>
<keyword evidence="1" id="KW-0732">Signal</keyword>
<accession>A0A0M4CUF2</accession>
<dbReference type="KEGG" id="des:DSOUD_0333"/>
<dbReference type="Proteomes" id="UP000057158">
    <property type="component" value="Chromosome"/>
</dbReference>
<feature type="chain" id="PRO_5005791580" description="DUF945 domain-containing protein" evidence="1">
    <location>
        <begin position="20"/>
        <end position="484"/>
    </location>
</feature>
<dbReference type="RefSeq" id="WP_053549360.1">
    <property type="nucleotide sequence ID" value="NZ_CP010802.1"/>
</dbReference>
<evidence type="ECO:0000313" key="3">
    <source>
        <dbReference type="Proteomes" id="UP000057158"/>
    </source>
</evidence>
<dbReference type="EMBL" id="CP010802">
    <property type="protein sequence ID" value="ALC15128.1"/>
    <property type="molecule type" value="Genomic_DNA"/>
</dbReference>
<sequence>MKKFIVFVVVALLSAAVWAGATHVVGGQVESRYTSLLEEYGQWGPFSQASQSFHRGFLSSRAETVLEMRVPKTPSPDDLDPGVEPVRMVLEHTLRNGPFPLGRGPDGKLSLAPAMVVIETRLVRITPGGDELEKLLANAPVLRNSLALSTVGFNGSLTSQLLIPPFENVIEGAQVTWGGFTSEFKLGAGQKTLDGTFAMPKLAVSGPDGEIVWSGFGGQCDLVEALPRLYLGRSEVRFGEVEMTFPDEESGEGKTLKMNGFEVLQESGLNGLLVYFNQRLKVDDVMVEGKTYGPGVFDIEARNLDGEVLSEFQGKVQDVYLNAGSIDPEELALRVLPLYSQLVGDLLEGNPEIGISRLHFATPMGEVEGSFLMKFAGQAGLTPENPFALLQALDAWADLSLDESLAHAIMAGRVTDQLEEARDLGQAPAYSDEEIAQMAEKQAKDRVEALLAGNFMVREGKRIKASATFNGGELVVNGVTRPLF</sequence>
<evidence type="ECO:0008006" key="4">
    <source>
        <dbReference type="Google" id="ProtNLM"/>
    </source>
</evidence>
<dbReference type="STRING" id="1603606.DSOUD_0333"/>
<keyword evidence="3" id="KW-1185">Reference proteome</keyword>
<proteinExistence type="predicted"/>
<organism evidence="2 3">
    <name type="scientific">Desulfuromonas soudanensis</name>
    <dbReference type="NCBI Taxonomy" id="1603606"/>
    <lineage>
        <taxon>Bacteria</taxon>
        <taxon>Pseudomonadati</taxon>
        <taxon>Thermodesulfobacteriota</taxon>
        <taxon>Desulfuromonadia</taxon>
        <taxon>Desulfuromonadales</taxon>
        <taxon>Desulfuromonadaceae</taxon>
        <taxon>Desulfuromonas</taxon>
    </lineage>
</organism>
<reference evidence="2 3" key="1">
    <citation type="submission" date="2015-07" db="EMBL/GenBank/DDBJ databases">
        <title>Isolation and Genomic Characterization of a Novel Halophilic Metal-Reducing Deltaproteobacterium from the Deep Subsurface.</title>
        <authorList>
            <person name="Badalamenti J.P."/>
            <person name="Summers Z.M."/>
            <person name="Gralnick J.A."/>
            <person name="Bond D.R."/>
        </authorList>
    </citation>
    <scope>NUCLEOTIDE SEQUENCE [LARGE SCALE GENOMIC DNA]</scope>
    <source>
        <strain evidence="2 3">WTL</strain>
    </source>
</reference>
<gene>
    <name evidence="2" type="ORF">DSOUD_0333</name>
</gene>
<dbReference type="InterPro" id="IPR010352">
    <property type="entry name" value="DUF945"/>
</dbReference>
<dbReference type="Pfam" id="PF06097">
    <property type="entry name" value="DUF945"/>
    <property type="match status" value="1"/>
</dbReference>